<evidence type="ECO:0000313" key="11">
    <source>
        <dbReference type="Proteomes" id="UP000287502"/>
    </source>
</evidence>
<evidence type="ECO:0000256" key="7">
    <source>
        <dbReference type="ARBA" id="ARBA00048045"/>
    </source>
</evidence>
<evidence type="ECO:0000256" key="6">
    <source>
        <dbReference type="ARBA" id="ARBA00022833"/>
    </source>
</evidence>
<dbReference type="KEGG" id="gtl:EP073_08105"/>
<dbReference type="Pfam" id="PF14437">
    <property type="entry name" value="MafB19-deam"/>
    <property type="match status" value="1"/>
</dbReference>
<dbReference type="InterPro" id="IPR028883">
    <property type="entry name" value="tRNA_aden_deaminase"/>
</dbReference>
<evidence type="ECO:0000256" key="2">
    <source>
        <dbReference type="ARBA" id="ARBA00011738"/>
    </source>
</evidence>
<dbReference type="InterPro" id="IPR016192">
    <property type="entry name" value="APOBEC/CMP_deaminase_Zn-bd"/>
</dbReference>
<feature type="domain" description="CMP/dCMP-type deaminase" evidence="9">
    <location>
        <begin position="8"/>
        <end position="119"/>
    </location>
</feature>
<dbReference type="GO" id="GO:0002100">
    <property type="term" value="P:tRNA wobble adenosine to inosine editing"/>
    <property type="evidence" value="ECO:0007669"/>
    <property type="project" value="UniProtKB-UniRule"/>
</dbReference>
<evidence type="ECO:0000256" key="4">
    <source>
        <dbReference type="ARBA" id="ARBA00022723"/>
    </source>
</evidence>
<keyword evidence="11" id="KW-1185">Reference proteome</keyword>
<name>A0A3R5YZK2_9BACT</name>
<accession>A0A3R5YZK2</accession>
<dbReference type="GO" id="GO:0052717">
    <property type="term" value="F:tRNA-specific adenosine-34 deaminase activity"/>
    <property type="evidence" value="ECO:0007669"/>
    <property type="project" value="UniProtKB-UniRule"/>
</dbReference>
<comment type="similarity">
    <text evidence="1">Belongs to the cytidine and deoxycytidylate deaminase family. ADAT2 subfamily.</text>
</comment>
<dbReference type="EC" id="3.5.4.33" evidence="8"/>
<dbReference type="RefSeq" id="WP_128466650.1">
    <property type="nucleotide sequence ID" value="NZ_CP035108.1"/>
</dbReference>
<dbReference type="FunFam" id="3.40.140.10:FF:000005">
    <property type="entry name" value="tRNA-specific adenosine deaminase"/>
    <property type="match status" value="1"/>
</dbReference>
<evidence type="ECO:0000256" key="3">
    <source>
        <dbReference type="ARBA" id="ARBA00022694"/>
    </source>
</evidence>
<organism evidence="10 11">
    <name type="scientific">Geovibrio thiophilus</name>
    <dbReference type="NCBI Taxonomy" id="139438"/>
    <lineage>
        <taxon>Bacteria</taxon>
        <taxon>Pseudomonadati</taxon>
        <taxon>Deferribacterota</taxon>
        <taxon>Deferribacteres</taxon>
        <taxon>Deferribacterales</taxon>
        <taxon>Geovibrionaceae</taxon>
        <taxon>Geovibrio</taxon>
    </lineage>
</organism>
<dbReference type="CDD" id="cd01285">
    <property type="entry name" value="nucleoside_deaminase"/>
    <property type="match status" value="1"/>
</dbReference>
<dbReference type="PROSITE" id="PS00903">
    <property type="entry name" value="CYT_DCMP_DEAMINASES_1"/>
    <property type="match status" value="1"/>
</dbReference>
<dbReference type="HAMAP" id="MF_00972">
    <property type="entry name" value="tRNA_aden_deaminase"/>
    <property type="match status" value="1"/>
</dbReference>
<evidence type="ECO:0000259" key="9">
    <source>
        <dbReference type="PROSITE" id="PS51747"/>
    </source>
</evidence>
<evidence type="ECO:0000313" key="10">
    <source>
        <dbReference type="EMBL" id="QAR33364.1"/>
    </source>
</evidence>
<keyword evidence="5 8" id="KW-0378">Hydrolase</keyword>
<feature type="binding site" evidence="8">
    <location>
        <position position="59"/>
    </location>
    <ligand>
        <name>Zn(2+)</name>
        <dbReference type="ChEBI" id="CHEBI:29105"/>
        <note>catalytic</note>
    </ligand>
</feature>
<comment type="catalytic activity">
    <reaction evidence="7 8">
        <text>adenosine(34) in tRNA + H2O + H(+) = inosine(34) in tRNA + NH4(+)</text>
        <dbReference type="Rhea" id="RHEA:43168"/>
        <dbReference type="Rhea" id="RHEA-COMP:10373"/>
        <dbReference type="Rhea" id="RHEA-COMP:10374"/>
        <dbReference type="ChEBI" id="CHEBI:15377"/>
        <dbReference type="ChEBI" id="CHEBI:15378"/>
        <dbReference type="ChEBI" id="CHEBI:28938"/>
        <dbReference type="ChEBI" id="CHEBI:74411"/>
        <dbReference type="ChEBI" id="CHEBI:82852"/>
        <dbReference type="EC" id="3.5.4.33"/>
    </reaction>
</comment>
<comment type="function">
    <text evidence="8">Catalyzes the deamination of adenosine to inosine at the wobble position 34 of tRNA(Arg2).</text>
</comment>
<dbReference type="EMBL" id="CP035108">
    <property type="protein sequence ID" value="QAR33364.1"/>
    <property type="molecule type" value="Genomic_DNA"/>
</dbReference>
<feature type="binding site" evidence="8">
    <location>
        <position position="92"/>
    </location>
    <ligand>
        <name>Zn(2+)</name>
        <dbReference type="ChEBI" id="CHEBI:29105"/>
        <note>catalytic</note>
    </ligand>
</feature>
<evidence type="ECO:0000256" key="1">
    <source>
        <dbReference type="ARBA" id="ARBA00010669"/>
    </source>
</evidence>
<keyword evidence="4 8" id="KW-0479">Metal-binding</keyword>
<sequence>MTEFQFTEDDIRFMRLAIEQAQEARAEGEVPIGAVVVRDGEVIGRGRNAKAIAKTATSHAEIIAIEDASRNTGDWRLDECSLYVTVEPCLMCAGTIIHSRIRNVVFGVPEPKFGGVISLAHTFDIQRLNHRVNYKHGIFEDEIREMLKSFFRELRGKK</sequence>
<evidence type="ECO:0000256" key="5">
    <source>
        <dbReference type="ARBA" id="ARBA00022801"/>
    </source>
</evidence>
<comment type="subunit">
    <text evidence="2 8">Homodimer.</text>
</comment>
<dbReference type="InterPro" id="IPR016193">
    <property type="entry name" value="Cytidine_deaminase-like"/>
</dbReference>
<dbReference type="Proteomes" id="UP000287502">
    <property type="component" value="Chromosome"/>
</dbReference>
<dbReference type="PANTHER" id="PTHR11079:SF202">
    <property type="entry name" value="TRNA-SPECIFIC ADENOSINE DEAMINASE"/>
    <property type="match status" value="1"/>
</dbReference>
<evidence type="ECO:0000256" key="8">
    <source>
        <dbReference type="HAMAP-Rule" id="MF_00972"/>
    </source>
</evidence>
<dbReference type="Gene3D" id="3.40.140.10">
    <property type="entry name" value="Cytidine Deaminase, domain 2"/>
    <property type="match status" value="1"/>
</dbReference>
<gene>
    <name evidence="8" type="primary">tadA</name>
    <name evidence="10" type="ORF">EP073_08105</name>
</gene>
<dbReference type="GO" id="GO:0008270">
    <property type="term" value="F:zinc ion binding"/>
    <property type="evidence" value="ECO:0007669"/>
    <property type="project" value="UniProtKB-UniRule"/>
</dbReference>
<reference evidence="10 11" key="1">
    <citation type="submission" date="2019-01" db="EMBL/GenBank/DDBJ databases">
        <title>Geovibrio thiophilus DSM 11263, complete genome.</title>
        <authorList>
            <person name="Spring S."/>
            <person name="Bunk B."/>
            <person name="Sproer C."/>
        </authorList>
    </citation>
    <scope>NUCLEOTIDE SEQUENCE [LARGE SCALE GENOMIC DNA]</scope>
    <source>
        <strain evidence="10 11">DSM 11263</strain>
    </source>
</reference>
<comment type="cofactor">
    <cofactor evidence="8">
        <name>Zn(2+)</name>
        <dbReference type="ChEBI" id="CHEBI:29105"/>
    </cofactor>
    <text evidence="8">Binds 1 zinc ion per subunit.</text>
</comment>
<feature type="binding site" evidence="8">
    <location>
        <position position="89"/>
    </location>
    <ligand>
        <name>Zn(2+)</name>
        <dbReference type="ChEBI" id="CHEBI:29105"/>
        <note>catalytic</note>
    </ligand>
</feature>
<dbReference type="InterPro" id="IPR058535">
    <property type="entry name" value="MafB19-deam"/>
</dbReference>
<dbReference type="PROSITE" id="PS51747">
    <property type="entry name" value="CYT_DCMP_DEAMINASES_2"/>
    <property type="match status" value="1"/>
</dbReference>
<dbReference type="PANTHER" id="PTHR11079">
    <property type="entry name" value="CYTOSINE DEAMINASE FAMILY MEMBER"/>
    <property type="match status" value="1"/>
</dbReference>
<keyword evidence="6 8" id="KW-0862">Zinc</keyword>
<dbReference type="InterPro" id="IPR002125">
    <property type="entry name" value="CMP_dCMP_dom"/>
</dbReference>
<dbReference type="SUPFAM" id="SSF53927">
    <property type="entry name" value="Cytidine deaminase-like"/>
    <property type="match status" value="1"/>
</dbReference>
<protein>
    <recommendedName>
        <fullName evidence="8">tRNA-specific adenosine deaminase</fullName>
        <ecNumber evidence="8">3.5.4.33</ecNumber>
    </recommendedName>
</protein>
<dbReference type="OrthoDB" id="9802676at2"/>
<proteinExistence type="inferred from homology"/>
<feature type="active site" description="Proton donor" evidence="8">
    <location>
        <position position="61"/>
    </location>
</feature>
<dbReference type="AlphaFoldDB" id="A0A3R5YZK2"/>
<keyword evidence="3 8" id="KW-0819">tRNA processing</keyword>